<feature type="signal peptide" evidence="2">
    <location>
        <begin position="1"/>
        <end position="18"/>
    </location>
</feature>
<evidence type="ECO:0008006" key="5">
    <source>
        <dbReference type="Google" id="ProtNLM"/>
    </source>
</evidence>
<gene>
    <name evidence="3" type="ordered locus">Psta_4628</name>
</gene>
<reference evidence="3 4" key="1">
    <citation type="journal article" date="2009" name="Stand. Genomic Sci.">
        <title>Complete genome sequence of Pirellula staleyi type strain (ATCC 27377).</title>
        <authorList>
            <person name="Clum A."/>
            <person name="Tindall B.J."/>
            <person name="Sikorski J."/>
            <person name="Ivanova N."/>
            <person name="Mavrommatis K."/>
            <person name="Lucas S."/>
            <person name="Glavina del Rio T."/>
            <person name="Nolan M."/>
            <person name="Chen F."/>
            <person name="Tice H."/>
            <person name="Pitluck S."/>
            <person name="Cheng J.F."/>
            <person name="Chertkov O."/>
            <person name="Brettin T."/>
            <person name="Han C."/>
            <person name="Detter J.C."/>
            <person name="Kuske C."/>
            <person name="Bruce D."/>
            <person name="Goodwin L."/>
            <person name="Ovchinikova G."/>
            <person name="Pati A."/>
            <person name="Mikhailova N."/>
            <person name="Chen A."/>
            <person name="Palaniappan K."/>
            <person name="Land M."/>
            <person name="Hauser L."/>
            <person name="Chang Y.J."/>
            <person name="Jeffries C.D."/>
            <person name="Chain P."/>
            <person name="Rohde M."/>
            <person name="Goker M."/>
            <person name="Bristow J."/>
            <person name="Eisen J.A."/>
            <person name="Markowitz V."/>
            <person name="Hugenholtz P."/>
            <person name="Kyrpides N.C."/>
            <person name="Klenk H.P."/>
            <person name="Lapidus A."/>
        </authorList>
    </citation>
    <scope>NUCLEOTIDE SEQUENCE [LARGE SCALE GENOMIC DNA]</scope>
    <source>
        <strain evidence="4">ATCC 27377 / DSM 6068 / ICPB 4128</strain>
    </source>
</reference>
<name>D2R767_PIRSD</name>
<feature type="chain" id="PRO_5003036084" description="Lipoprotein" evidence="2">
    <location>
        <begin position="19"/>
        <end position="176"/>
    </location>
</feature>
<dbReference type="eggNOG" id="ENOG5032V0Z">
    <property type="taxonomic scope" value="Bacteria"/>
</dbReference>
<feature type="compositionally biased region" description="Basic and acidic residues" evidence="1">
    <location>
        <begin position="33"/>
        <end position="53"/>
    </location>
</feature>
<dbReference type="Proteomes" id="UP000001887">
    <property type="component" value="Chromosome"/>
</dbReference>
<dbReference type="KEGG" id="psl:Psta_4628"/>
<evidence type="ECO:0000313" key="3">
    <source>
        <dbReference type="EMBL" id="ADB19270.1"/>
    </source>
</evidence>
<dbReference type="STRING" id="530564.Psta_4628"/>
<evidence type="ECO:0000256" key="2">
    <source>
        <dbReference type="SAM" id="SignalP"/>
    </source>
</evidence>
<keyword evidence="2" id="KW-0732">Signal</keyword>
<feature type="region of interest" description="Disordered" evidence="1">
    <location>
        <begin position="23"/>
        <end position="60"/>
    </location>
</feature>
<evidence type="ECO:0000313" key="4">
    <source>
        <dbReference type="Proteomes" id="UP000001887"/>
    </source>
</evidence>
<dbReference type="HOGENOM" id="CLU_130393_0_0_0"/>
<organism evidence="3 4">
    <name type="scientific">Pirellula staleyi (strain ATCC 27377 / DSM 6068 / ICPB 4128)</name>
    <name type="common">Pirella staleyi</name>
    <dbReference type="NCBI Taxonomy" id="530564"/>
    <lineage>
        <taxon>Bacteria</taxon>
        <taxon>Pseudomonadati</taxon>
        <taxon>Planctomycetota</taxon>
        <taxon>Planctomycetia</taxon>
        <taxon>Pirellulales</taxon>
        <taxon>Pirellulaceae</taxon>
        <taxon>Pirellula</taxon>
    </lineage>
</organism>
<dbReference type="PROSITE" id="PS51257">
    <property type="entry name" value="PROKAR_LIPOPROTEIN"/>
    <property type="match status" value="1"/>
</dbReference>
<dbReference type="OrthoDB" id="290953at2"/>
<dbReference type="EMBL" id="CP001848">
    <property type="protein sequence ID" value="ADB19270.1"/>
    <property type="molecule type" value="Genomic_DNA"/>
</dbReference>
<protein>
    <recommendedName>
        <fullName evidence="5">Lipoprotein</fullName>
    </recommendedName>
</protein>
<keyword evidence="4" id="KW-1185">Reference proteome</keyword>
<accession>D2R767</accession>
<evidence type="ECO:0000256" key="1">
    <source>
        <dbReference type="SAM" id="MobiDB-lite"/>
    </source>
</evidence>
<proteinExistence type="predicted"/>
<sequence length="176" mass="18905" precursor="true">MKRCFTWFALMLGTIGFAGCGPASSDKPATSEAGHEDHEHGDQGGADHGHDHSAPGPHGGMIIDWGGGKFHVELVIDDAKKEVTVYVLDESMKKSVPVDATELQLSLKEPVMELTLAAVATSGETSGTSQFSAPLPMSDKEIHWEGTISGVVDGVPYAGEFHDEHEHDHDHDHEKK</sequence>
<dbReference type="AlphaFoldDB" id="D2R767"/>